<feature type="domain" description="Soluble ligand binding" evidence="5">
    <location>
        <begin position="115"/>
        <end position="148"/>
    </location>
</feature>
<evidence type="ECO:0000259" key="4">
    <source>
        <dbReference type="Pfam" id="PF02563"/>
    </source>
</evidence>
<dbReference type="Pfam" id="PF25994">
    <property type="entry name" value="HH_AprE"/>
    <property type="match status" value="1"/>
</dbReference>
<evidence type="ECO:0000313" key="8">
    <source>
        <dbReference type="Proteomes" id="UP001055286"/>
    </source>
</evidence>
<proteinExistence type="predicted"/>
<dbReference type="Gene3D" id="3.10.560.10">
    <property type="entry name" value="Outer membrane lipoprotein wza domain like"/>
    <property type="match status" value="1"/>
</dbReference>
<evidence type="ECO:0000256" key="2">
    <source>
        <dbReference type="SAM" id="MobiDB-lite"/>
    </source>
</evidence>
<dbReference type="Gene3D" id="3.30.1950.10">
    <property type="entry name" value="wza like domain"/>
    <property type="match status" value="1"/>
</dbReference>
<keyword evidence="8" id="KW-1185">Reference proteome</keyword>
<dbReference type="InterPro" id="IPR003715">
    <property type="entry name" value="Poly_export_N"/>
</dbReference>
<protein>
    <recommendedName>
        <fullName evidence="9">Sugar ABC transporter substrate-binding protein</fullName>
    </recommendedName>
</protein>
<dbReference type="PANTHER" id="PTHR33619:SF3">
    <property type="entry name" value="POLYSACCHARIDE EXPORT PROTEIN GFCE-RELATED"/>
    <property type="match status" value="1"/>
</dbReference>
<feature type="region of interest" description="Disordered" evidence="2">
    <location>
        <begin position="411"/>
        <end position="434"/>
    </location>
</feature>
<dbReference type="InterPro" id="IPR058781">
    <property type="entry name" value="HH_AprE-like"/>
</dbReference>
<comment type="caution">
    <text evidence="7">The sequence shown here is derived from an EMBL/GenBank/DDBJ whole genome shotgun (WGS) entry which is preliminary data.</text>
</comment>
<reference evidence="7" key="2">
    <citation type="submission" date="2021-08" db="EMBL/GenBank/DDBJ databases">
        <authorList>
            <person name="Tani A."/>
            <person name="Ola A."/>
            <person name="Ogura Y."/>
            <person name="Katsura K."/>
            <person name="Hayashi T."/>
        </authorList>
    </citation>
    <scope>NUCLEOTIDE SEQUENCE</scope>
    <source>
        <strain evidence="7">JCM 32048</strain>
    </source>
</reference>
<evidence type="ECO:0000313" key="7">
    <source>
        <dbReference type="EMBL" id="GJD64267.1"/>
    </source>
</evidence>
<dbReference type="Proteomes" id="UP001055286">
    <property type="component" value="Unassembled WGS sequence"/>
</dbReference>
<evidence type="ECO:0000259" key="6">
    <source>
        <dbReference type="Pfam" id="PF25994"/>
    </source>
</evidence>
<accession>A0AA37M698</accession>
<dbReference type="AlphaFoldDB" id="A0AA37M698"/>
<name>A0AA37M698_9HYPH</name>
<dbReference type="InterPro" id="IPR049712">
    <property type="entry name" value="Poly_export"/>
</dbReference>
<gene>
    <name evidence="7" type="ORF">MPEAHAMD_4448</name>
</gene>
<feature type="domain" description="AprE-like long alpha-helical hairpin" evidence="6">
    <location>
        <begin position="164"/>
        <end position="349"/>
    </location>
</feature>
<reference evidence="7" key="1">
    <citation type="journal article" date="2016" name="Front. Microbiol.">
        <title>Genome Sequence of the Piezophilic, Mesophilic Sulfate-Reducing Bacterium Desulfovibrio indicus J2T.</title>
        <authorList>
            <person name="Cao J."/>
            <person name="Maignien L."/>
            <person name="Shao Z."/>
            <person name="Alain K."/>
            <person name="Jebbar M."/>
        </authorList>
    </citation>
    <scope>NUCLEOTIDE SEQUENCE</scope>
    <source>
        <strain evidence="7">JCM 32048</strain>
    </source>
</reference>
<dbReference type="PANTHER" id="PTHR33619">
    <property type="entry name" value="POLYSACCHARIDE EXPORT PROTEIN GFCE-RELATED"/>
    <property type="match status" value="1"/>
</dbReference>
<feature type="domain" description="Polysaccharide export protein N-terminal" evidence="4">
    <location>
        <begin position="22"/>
        <end position="109"/>
    </location>
</feature>
<feature type="signal peptide" evidence="3">
    <location>
        <begin position="1"/>
        <end position="22"/>
    </location>
</feature>
<dbReference type="Pfam" id="PF02563">
    <property type="entry name" value="Poly_export"/>
    <property type="match status" value="1"/>
</dbReference>
<dbReference type="GO" id="GO:0015159">
    <property type="term" value="F:polysaccharide transmembrane transporter activity"/>
    <property type="evidence" value="ECO:0007669"/>
    <property type="project" value="InterPro"/>
</dbReference>
<evidence type="ECO:0000256" key="1">
    <source>
        <dbReference type="ARBA" id="ARBA00022729"/>
    </source>
</evidence>
<feature type="chain" id="PRO_5041446520" description="Sugar ABC transporter substrate-binding protein" evidence="3">
    <location>
        <begin position="23"/>
        <end position="434"/>
    </location>
</feature>
<dbReference type="Pfam" id="PF10531">
    <property type="entry name" value="SLBB"/>
    <property type="match status" value="1"/>
</dbReference>
<evidence type="ECO:0008006" key="9">
    <source>
        <dbReference type="Google" id="ProtNLM"/>
    </source>
</evidence>
<evidence type="ECO:0000259" key="5">
    <source>
        <dbReference type="Pfam" id="PF10531"/>
    </source>
</evidence>
<evidence type="ECO:0000256" key="3">
    <source>
        <dbReference type="SAM" id="SignalP"/>
    </source>
</evidence>
<sequence>MFRHSLLCAAVIVSGLAGPVAAAPDVYRLGPEDRVRLKVTEWRAARGESYEWEALTGEFLVDAGGRLALPLVGEVTAGGMTTSELANLIGEKLQQRVGLVSRPDASVEVAQFRPFFVVGQVDKPGAYPYRPRLTVLQAVSLAGGFYRETPVGGQRLAREVINARGELRDLMIERSALLARRARLQAETRGDAAIAFPEAVTERKGIPAVADAIREEEALFDARRTALRSQIDALTQSKILIDAEISTLQEKAVSQDRQLGLARKELDNINSLMQRGLAISPRQLALEQTVAQMESARLDIALAISRSRQDISRNDRTILDLRNQRQSTVLTDLRETQTKLAKLQEKVDTMRALLTDSEVTVPQAILARRIAERRPATYALVRREADGIREIAAGETDTVQPGDVLKVEGPLIEDAPQRSQAEADRTSAVVGRGG</sequence>
<organism evidence="7 8">
    <name type="scientific">Methylobacterium frigidaeris</name>
    <dbReference type="NCBI Taxonomy" id="2038277"/>
    <lineage>
        <taxon>Bacteria</taxon>
        <taxon>Pseudomonadati</taxon>
        <taxon>Pseudomonadota</taxon>
        <taxon>Alphaproteobacteria</taxon>
        <taxon>Hyphomicrobiales</taxon>
        <taxon>Methylobacteriaceae</taxon>
        <taxon>Methylobacterium</taxon>
    </lineage>
</organism>
<keyword evidence="1 3" id="KW-0732">Signal</keyword>
<dbReference type="InterPro" id="IPR019554">
    <property type="entry name" value="Soluble_ligand-bd"/>
</dbReference>
<dbReference type="EMBL" id="BPQJ01000023">
    <property type="protein sequence ID" value="GJD64267.1"/>
    <property type="molecule type" value="Genomic_DNA"/>
</dbReference>